<dbReference type="Proteomes" id="UP000305541">
    <property type="component" value="Unassembled WGS sequence"/>
</dbReference>
<feature type="transmembrane region" description="Helical" evidence="1">
    <location>
        <begin position="21"/>
        <end position="42"/>
    </location>
</feature>
<evidence type="ECO:0000256" key="1">
    <source>
        <dbReference type="SAM" id="Phobius"/>
    </source>
</evidence>
<feature type="transmembrane region" description="Helical" evidence="1">
    <location>
        <begin position="243"/>
        <end position="262"/>
    </location>
</feature>
<feature type="transmembrane region" description="Helical" evidence="1">
    <location>
        <begin position="430"/>
        <end position="450"/>
    </location>
</feature>
<evidence type="ECO:0000313" key="2">
    <source>
        <dbReference type="EMBL" id="TLQ05753.1"/>
    </source>
</evidence>
<evidence type="ECO:0008006" key="4">
    <source>
        <dbReference type="Google" id="ProtNLM"/>
    </source>
</evidence>
<name>A0A5R9BZB3_9LACO</name>
<protein>
    <recommendedName>
        <fullName evidence="4">Transmembrane protein</fullName>
    </recommendedName>
</protein>
<keyword evidence="1" id="KW-0472">Membrane</keyword>
<feature type="transmembrane region" description="Helical" evidence="1">
    <location>
        <begin position="144"/>
        <end position="165"/>
    </location>
</feature>
<keyword evidence="1" id="KW-1133">Transmembrane helix</keyword>
<dbReference type="AlphaFoldDB" id="A0A5R9BZB3"/>
<feature type="transmembrane region" description="Helical" evidence="1">
    <location>
        <begin position="195"/>
        <end position="211"/>
    </location>
</feature>
<comment type="caution">
    <text evidence="2">The sequence shown here is derived from an EMBL/GenBank/DDBJ whole genome shotgun (WGS) entry which is preliminary data.</text>
</comment>
<keyword evidence="1" id="KW-0812">Transmembrane</keyword>
<sequence length="496" mass="55691">MVVIRKMWNQFQKYISPATMATILVAIICGLILFVPPISGYADNGDFYRAMLSNGIYRLPSDGSQYVGYVVKKFGILQYFNENNVAVFSSQSIFIKVALILNKIFYSSKYFDIRFLGIVYYMAFLPAIHLLTRALVEPARKIRSYVIALLIVIVFADASFTLYFNSFFAEPGMLICTLYAFSAVILLARGRYSKRWRLITLFFISVILIITSKQQNAPLALSFGVASIGLFFLPNLKKYEKVALVGGIMAVLASGAVTYGLINKEFNEVNQYQSFTHGVLMETGDPSKKIEAEGINQQFALMREQNYYAKTYDTVDPNSKYVKDNLIKKYNFGWIAVYYAKNPRQFINLLDVATKDIMITQIKAVGNYTKDSGKKAGAQLTFFTGFSSFAGAFFPGKYAFLCLLSLVLVMVYGVSFYIDLKKGQAFGIMRFFLVLGLITICVFVPIVSIIGDGDADLAKHLFMVPVCLDLIFIMLIADILNHQLWLPANDGGDDDE</sequence>
<dbReference type="OrthoDB" id="129479at2"/>
<feature type="transmembrane region" description="Helical" evidence="1">
    <location>
        <begin position="462"/>
        <end position="480"/>
    </location>
</feature>
<feature type="transmembrane region" description="Helical" evidence="1">
    <location>
        <begin position="398"/>
        <end position="418"/>
    </location>
</feature>
<evidence type="ECO:0000313" key="3">
    <source>
        <dbReference type="Proteomes" id="UP000305541"/>
    </source>
</evidence>
<feature type="transmembrane region" description="Helical" evidence="1">
    <location>
        <begin position="217"/>
        <end position="236"/>
    </location>
</feature>
<feature type="transmembrane region" description="Helical" evidence="1">
    <location>
        <begin position="113"/>
        <end position="132"/>
    </location>
</feature>
<feature type="transmembrane region" description="Helical" evidence="1">
    <location>
        <begin position="171"/>
        <end position="188"/>
    </location>
</feature>
<proteinExistence type="predicted"/>
<dbReference type="EMBL" id="VBTH01000001">
    <property type="protein sequence ID" value="TLQ05753.1"/>
    <property type="molecule type" value="Genomic_DNA"/>
</dbReference>
<reference evidence="2 3" key="1">
    <citation type="submission" date="2019-05" db="EMBL/GenBank/DDBJ databases">
        <title>The metagenome of a microbial culture collection derived from dairy environment covers the genomic content of the human microbiome.</title>
        <authorList>
            <person name="Roder T."/>
            <person name="Wuthrich D."/>
            <person name="Sattari Z."/>
            <person name="Von Ah U."/>
            <person name="Bar C."/>
            <person name="Ronchi F."/>
            <person name="Macpherson A.J."/>
            <person name="Ganal-Vonarburg S.C."/>
            <person name="Bruggmann R."/>
            <person name="Vergeres G."/>
        </authorList>
    </citation>
    <scope>NUCLEOTIDE SEQUENCE [LARGE SCALE GENOMIC DNA]</scope>
    <source>
        <strain evidence="2 3">FAM 18815</strain>
    </source>
</reference>
<accession>A0A5R9BZB3</accession>
<organism evidence="2 3">
    <name type="scientific">Pediococcus stilesii</name>
    <dbReference type="NCBI Taxonomy" id="331679"/>
    <lineage>
        <taxon>Bacteria</taxon>
        <taxon>Bacillati</taxon>
        <taxon>Bacillota</taxon>
        <taxon>Bacilli</taxon>
        <taxon>Lactobacillales</taxon>
        <taxon>Lactobacillaceae</taxon>
        <taxon>Pediococcus</taxon>
    </lineage>
</organism>
<gene>
    <name evidence="2" type="ORF">FEZ51_00810</name>
</gene>